<protein>
    <submittedName>
        <fullName evidence="1">Uncharacterized protein</fullName>
    </submittedName>
</protein>
<accession>A0A367JGN1</accession>
<gene>
    <name evidence="1" type="ORF">CU097_005477</name>
</gene>
<evidence type="ECO:0000313" key="1">
    <source>
        <dbReference type="EMBL" id="RCH89093.1"/>
    </source>
</evidence>
<reference evidence="1 2" key="1">
    <citation type="journal article" date="2018" name="G3 (Bethesda)">
        <title>Phylogenetic and Phylogenomic Definition of Rhizopus Species.</title>
        <authorList>
            <person name="Gryganskyi A.P."/>
            <person name="Golan J."/>
            <person name="Dolatabadi S."/>
            <person name="Mondo S."/>
            <person name="Robb S."/>
            <person name="Idnurm A."/>
            <person name="Muszewska A."/>
            <person name="Steczkiewicz K."/>
            <person name="Masonjones S."/>
            <person name="Liao H.L."/>
            <person name="Gajdeczka M.T."/>
            <person name="Anike F."/>
            <person name="Vuek A."/>
            <person name="Anishchenko I.M."/>
            <person name="Voigt K."/>
            <person name="de Hoog G.S."/>
            <person name="Smith M.E."/>
            <person name="Heitman J."/>
            <person name="Vilgalys R."/>
            <person name="Stajich J.E."/>
        </authorList>
    </citation>
    <scope>NUCLEOTIDE SEQUENCE [LARGE SCALE GENOMIC DNA]</scope>
    <source>
        <strain evidence="1 2">CBS 357.93</strain>
    </source>
</reference>
<comment type="caution">
    <text evidence="1">The sequence shown here is derived from an EMBL/GenBank/DDBJ whole genome shotgun (WGS) entry which is preliminary data.</text>
</comment>
<keyword evidence="2" id="KW-1185">Reference proteome</keyword>
<organism evidence="1 2">
    <name type="scientific">Rhizopus azygosporus</name>
    <name type="common">Rhizopus microsporus var. azygosporus</name>
    <dbReference type="NCBI Taxonomy" id="86630"/>
    <lineage>
        <taxon>Eukaryota</taxon>
        <taxon>Fungi</taxon>
        <taxon>Fungi incertae sedis</taxon>
        <taxon>Mucoromycota</taxon>
        <taxon>Mucoromycotina</taxon>
        <taxon>Mucoromycetes</taxon>
        <taxon>Mucorales</taxon>
        <taxon>Mucorineae</taxon>
        <taxon>Rhizopodaceae</taxon>
        <taxon>Rhizopus</taxon>
    </lineage>
</organism>
<evidence type="ECO:0000313" key="2">
    <source>
        <dbReference type="Proteomes" id="UP000252139"/>
    </source>
</evidence>
<dbReference type="EMBL" id="PJQL01001350">
    <property type="protein sequence ID" value="RCH89093.1"/>
    <property type="molecule type" value="Genomic_DNA"/>
</dbReference>
<dbReference type="Proteomes" id="UP000252139">
    <property type="component" value="Unassembled WGS sequence"/>
</dbReference>
<name>A0A367JGN1_RHIAZ</name>
<sequence>MTAKEAADVAPAEPVAIGVAEAVTEDLEMEKDDISYNQNSNVPPACVLRKKQHEAASARNTQALQKVEVEMMESTTLAFIMEVRATESITQYSARFVKAINNMNMDVHNGFWR</sequence>
<proteinExistence type="predicted"/>
<dbReference type="AlphaFoldDB" id="A0A367JGN1"/>